<organism evidence="3 4">
    <name type="scientific">Lactobacillus equicursoris DSM 19284 = JCM 14600 = CIP 110162</name>
    <dbReference type="NCBI Taxonomy" id="1293597"/>
    <lineage>
        <taxon>Bacteria</taxon>
        <taxon>Bacillati</taxon>
        <taxon>Bacillota</taxon>
        <taxon>Bacilli</taxon>
        <taxon>Lactobacillales</taxon>
        <taxon>Lactobacillaceae</taxon>
        <taxon>Lactobacillus</taxon>
    </lineage>
</organism>
<reference evidence="3 4" key="1">
    <citation type="journal article" date="2015" name="Genome Announc.">
        <title>Expanding the biotechnology potential of lactobacilli through comparative genomics of 213 strains and associated genera.</title>
        <authorList>
            <person name="Sun Z."/>
            <person name="Harris H.M."/>
            <person name="McCann A."/>
            <person name="Guo C."/>
            <person name="Argimon S."/>
            <person name="Zhang W."/>
            <person name="Yang X."/>
            <person name="Jeffery I.B."/>
            <person name="Cooney J.C."/>
            <person name="Kagawa T.F."/>
            <person name="Liu W."/>
            <person name="Song Y."/>
            <person name="Salvetti E."/>
            <person name="Wrobel A."/>
            <person name="Rasinkangas P."/>
            <person name="Parkhill J."/>
            <person name="Rea M.C."/>
            <person name="O'Sullivan O."/>
            <person name="Ritari J."/>
            <person name="Douillard F.P."/>
            <person name="Paul Ross R."/>
            <person name="Yang R."/>
            <person name="Briner A.E."/>
            <person name="Felis G.E."/>
            <person name="de Vos W.M."/>
            <person name="Barrangou R."/>
            <person name="Klaenhammer T.R."/>
            <person name="Caufield P.W."/>
            <person name="Cui Y."/>
            <person name="Zhang H."/>
            <person name="O'Toole P.W."/>
        </authorList>
    </citation>
    <scope>NUCLEOTIDE SEQUENCE [LARGE SCALE GENOMIC DNA]</scope>
    <source>
        <strain evidence="3 4">DSM 19284</strain>
    </source>
</reference>
<evidence type="ECO:0000313" key="4">
    <source>
        <dbReference type="Proteomes" id="UP000051074"/>
    </source>
</evidence>
<dbReference type="EMBL" id="AZDU01000042">
    <property type="protein sequence ID" value="KRL00557.1"/>
    <property type="molecule type" value="Genomic_DNA"/>
</dbReference>
<evidence type="ECO:0000313" key="3">
    <source>
        <dbReference type="EMBL" id="KRL00557.1"/>
    </source>
</evidence>
<feature type="compositionally biased region" description="Basic and acidic residues" evidence="2">
    <location>
        <begin position="99"/>
        <end position="111"/>
    </location>
</feature>
<comment type="caution">
    <text evidence="3">The sequence shown here is derived from an EMBL/GenBank/DDBJ whole genome shotgun (WGS) entry which is preliminary data.</text>
</comment>
<dbReference type="PATRIC" id="fig|1293597.4.peg.1381"/>
<evidence type="ECO:0008006" key="5">
    <source>
        <dbReference type="Google" id="ProtNLM"/>
    </source>
</evidence>
<feature type="compositionally biased region" description="Acidic residues" evidence="2">
    <location>
        <begin position="71"/>
        <end position="93"/>
    </location>
</feature>
<dbReference type="eggNOG" id="ENOG5033ERN">
    <property type="taxonomic scope" value="Bacteria"/>
</dbReference>
<proteinExistence type="inferred from homology"/>
<dbReference type="Pfam" id="PF10087">
    <property type="entry name" value="DUF2325"/>
    <property type="match status" value="1"/>
</dbReference>
<dbReference type="Proteomes" id="UP000051074">
    <property type="component" value="Unassembled WGS sequence"/>
</dbReference>
<evidence type="ECO:0000256" key="1">
    <source>
        <dbReference type="ARBA" id="ARBA00007189"/>
    </source>
</evidence>
<name>A0A0R1LXW4_9LACO</name>
<dbReference type="AlphaFoldDB" id="A0A0R1LXW4"/>
<feature type="compositionally biased region" description="Acidic residues" evidence="2">
    <location>
        <begin position="47"/>
        <end position="62"/>
    </location>
</feature>
<protein>
    <recommendedName>
        <fullName evidence="5">DUF2325 domain-containing protein</fullName>
    </recommendedName>
</protein>
<gene>
    <name evidence="3" type="ORF">FC20_GL001296</name>
</gene>
<keyword evidence="4" id="KW-1185">Reference proteome</keyword>
<sequence>MGKIMYYQDYRENLQNILDNIKGDQDSLNLGAIAIISLLDMAMVKEDGDDNDEEDEQSEKDDEGANRDNTNENDDEEITEGDEEPKEDNDQDAATETIPKSEENKEEKLETVEEAVPEESESEPIPEIKTVEDEYGVPTGHRAVIVERSLQGVRLHNANTNEYIGILNEEITRRFNIGNGSLIEVNPVEGRFAFVRTLHQVDEPEDNDVFHFAVVKRESAANTLYVDSNVGGDKLSDYNPTQNTYFIPTVVNKLTSSNGFVSEGDILDLAWKEDRPEEIRIRWVYPDTNLGSMPSQKIKEKKKELAPNATTPKKGVPTPKNVKEEKNKTNESMTSIAYNLNGKKVTVVIGNEIRSTVVNSLISAHNGKGNVIDAFKFSNVDKFYKKALRHTDLVVMVQNLNKHATSKTLQKYVKKYKLRFAIADSAGLSSIERAIYRAYKGLPAYETTNQPVEYPMAE</sequence>
<feature type="compositionally biased region" description="Acidic residues" evidence="2">
    <location>
        <begin position="112"/>
        <end position="124"/>
    </location>
</feature>
<dbReference type="InterPro" id="IPR016772">
    <property type="entry name" value="UCP020408"/>
</dbReference>
<feature type="region of interest" description="Disordered" evidence="2">
    <location>
        <begin position="47"/>
        <end position="127"/>
    </location>
</feature>
<evidence type="ECO:0000256" key="2">
    <source>
        <dbReference type="SAM" id="MobiDB-lite"/>
    </source>
</evidence>
<accession>A0A0R1LXW4</accession>
<feature type="region of interest" description="Disordered" evidence="2">
    <location>
        <begin position="300"/>
        <end position="329"/>
    </location>
</feature>
<comment type="similarity">
    <text evidence="1">Belongs to the UPF0751 family.</text>
</comment>
<dbReference type="STRING" id="1293597.FC20_GL001296"/>